<dbReference type="SUPFAM" id="SSF49309">
    <property type="entry name" value="Transglutaminase, two C-terminal domains"/>
    <property type="match status" value="2"/>
</dbReference>
<feature type="domain" description="Transglutaminase C-terminal" evidence="1">
    <location>
        <begin position="259"/>
        <end position="324"/>
    </location>
</feature>
<dbReference type="Gene3D" id="2.60.40.10">
    <property type="entry name" value="Immunoglobulins"/>
    <property type="match status" value="1"/>
</dbReference>
<evidence type="ECO:0000313" key="2">
    <source>
        <dbReference type="EMBL" id="KAK9405104.1"/>
    </source>
</evidence>
<dbReference type="InterPro" id="IPR036238">
    <property type="entry name" value="Transglutaminase_C_sf"/>
</dbReference>
<proteinExistence type="predicted"/>
<dbReference type="AlphaFoldDB" id="A0AAW1BSG3"/>
<gene>
    <name evidence="2" type="ORF">NXF25_009931</name>
</gene>
<evidence type="ECO:0000313" key="3">
    <source>
        <dbReference type="Proteomes" id="UP001474421"/>
    </source>
</evidence>
<reference evidence="2 3" key="1">
    <citation type="journal article" date="2024" name="Proc. Natl. Acad. Sci. U.S.A.">
        <title>The genetic regulatory architecture and epigenomic basis for age-related changes in rattlesnake venom.</title>
        <authorList>
            <person name="Hogan M.P."/>
            <person name="Holding M.L."/>
            <person name="Nystrom G.S."/>
            <person name="Colston T.J."/>
            <person name="Bartlett D.A."/>
            <person name="Mason A.J."/>
            <person name="Ellsworth S.A."/>
            <person name="Rautsaw R.M."/>
            <person name="Lawrence K.C."/>
            <person name="Strickland J.L."/>
            <person name="He B."/>
            <person name="Fraser P."/>
            <person name="Margres M.J."/>
            <person name="Gilbert D.M."/>
            <person name="Gibbs H.L."/>
            <person name="Parkinson C.L."/>
            <person name="Rokyta D.R."/>
        </authorList>
    </citation>
    <scope>NUCLEOTIDE SEQUENCE [LARGE SCALE GENOMIC DNA]</scope>
    <source>
        <strain evidence="2">DRR0105</strain>
    </source>
</reference>
<protein>
    <submittedName>
        <fullName evidence="2">Protein-glutamine gamma-glutamyltransferase E-like</fullName>
    </submittedName>
</protein>
<sequence>MAKNFHVWNEGWFARSDLGATYNGWQILDATPQERSSGIFQCGPTSLTAIKEGDVDLVYDCPFVFSEVNADRFTWAYDRSTGEKKLIYSETQSIGQNTSTKRVGSYARQDVTGNYKYPEGSAKEREIFRKARGKLNLHILSATAMLPEAEKQISGKFKLEGIPEVGKDVSLVLQLTNLASEQKKLTANMSAWSIVYTGKLIRKVWKNSLKVDLGPKEEKAFPIKISYAEYEQHLTADNMLRATALDITLDNPSITIKVLDQAKVEGSDLLAEKLKLQVPPLKAQQSSQMHFEISPSKDGTKQLLVNFSCDKFQDIKAFETLTVAPN</sequence>
<dbReference type="Proteomes" id="UP001474421">
    <property type="component" value="Unassembled WGS sequence"/>
</dbReference>
<name>A0AAW1BSG3_CROAD</name>
<dbReference type="Gene3D" id="3.90.260.10">
    <property type="entry name" value="Transglutaminase-like"/>
    <property type="match status" value="1"/>
</dbReference>
<keyword evidence="3" id="KW-1185">Reference proteome</keyword>
<dbReference type="FunFam" id="2.60.40.10:FF:000171">
    <property type="entry name" value="protein-glutamine gamma-glutamyltransferase 6"/>
    <property type="match status" value="1"/>
</dbReference>
<dbReference type="InterPro" id="IPR008958">
    <property type="entry name" value="Transglutaminase_C"/>
</dbReference>
<dbReference type="PANTHER" id="PTHR11590:SF36">
    <property type="entry name" value="PROTEIN-GLUTAMINE GAMMA-GLUTAMYLTRANSFERASE E"/>
    <property type="match status" value="1"/>
</dbReference>
<dbReference type="SUPFAM" id="SSF54001">
    <property type="entry name" value="Cysteine proteinases"/>
    <property type="match status" value="1"/>
</dbReference>
<dbReference type="InterPro" id="IPR013783">
    <property type="entry name" value="Ig-like_fold"/>
</dbReference>
<dbReference type="Pfam" id="PF00927">
    <property type="entry name" value="Transglut_C"/>
    <property type="match status" value="2"/>
</dbReference>
<dbReference type="InterPro" id="IPR038765">
    <property type="entry name" value="Papain-like_cys_pep_sf"/>
</dbReference>
<dbReference type="InterPro" id="IPR050779">
    <property type="entry name" value="Transglutaminase"/>
</dbReference>
<feature type="domain" description="Transglutaminase C-terminal" evidence="1">
    <location>
        <begin position="154"/>
        <end position="244"/>
    </location>
</feature>
<comment type="caution">
    <text evidence="2">The sequence shown here is derived from an EMBL/GenBank/DDBJ whole genome shotgun (WGS) entry which is preliminary data.</text>
</comment>
<organism evidence="2 3">
    <name type="scientific">Crotalus adamanteus</name>
    <name type="common">Eastern diamondback rattlesnake</name>
    <dbReference type="NCBI Taxonomy" id="8729"/>
    <lineage>
        <taxon>Eukaryota</taxon>
        <taxon>Metazoa</taxon>
        <taxon>Chordata</taxon>
        <taxon>Craniata</taxon>
        <taxon>Vertebrata</taxon>
        <taxon>Euteleostomi</taxon>
        <taxon>Lepidosauria</taxon>
        <taxon>Squamata</taxon>
        <taxon>Bifurcata</taxon>
        <taxon>Unidentata</taxon>
        <taxon>Episquamata</taxon>
        <taxon>Toxicofera</taxon>
        <taxon>Serpentes</taxon>
        <taxon>Colubroidea</taxon>
        <taxon>Viperidae</taxon>
        <taxon>Crotalinae</taxon>
        <taxon>Crotalus</taxon>
    </lineage>
</organism>
<dbReference type="PANTHER" id="PTHR11590">
    <property type="entry name" value="PROTEIN-GLUTAMINE GAMMA-GLUTAMYLTRANSFERASE"/>
    <property type="match status" value="1"/>
</dbReference>
<dbReference type="EMBL" id="JAOTOJ010000003">
    <property type="protein sequence ID" value="KAK9405104.1"/>
    <property type="molecule type" value="Genomic_DNA"/>
</dbReference>
<accession>A0AAW1BSG3</accession>
<dbReference type="InterPro" id="IPR036985">
    <property type="entry name" value="Transglutaminase-like_sf"/>
</dbReference>
<dbReference type="GO" id="GO:0003810">
    <property type="term" value="F:protein-glutamine gamma-glutamyltransferase activity"/>
    <property type="evidence" value="ECO:0007669"/>
    <property type="project" value="InterPro"/>
</dbReference>
<evidence type="ECO:0000259" key="1">
    <source>
        <dbReference type="Pfam" id="PF00927"/>
    </source>
</evidence>